<keyword evidence="2" id="KW-0812">Transmembrane</keyword>
<keyword evidence="4" id="KW-1185">Reference proteome</keyword>
<feature type="compositionally biased region" description="Polar residues" evidence="1">
    <location>
        <begin position="739"/>
        <end position="751"/>
    </location>
</feature>
<evidence type="ECO:0000313" key="3">
    <source>
        <dbReference type="EMBL" id="KAF8676046.1"/>
    </source>
</evidence>
<feature type="compositionally biased region" description="Polar residues" evidence="1">
    <location>
        <begin position="603"/>
        <end position="620"/>
    </location>
</feature>
<feature type="region of interest" description="Disordered" evidence="1">
    <location>
        <begin position="1"/>
        <end position="237"/>
    </location>
</feature>
<feature type="transmembrane region" description="Helical" evidence="2">
    <location>
        <begin position="850"/>
        <end position="873"/>
    </location>
</feature>
<reference evidence="3" key="1">
    <citation type="submission" date="2020-07" db="EMBL/GenBank/DDBJ databases">
        <title>Genome sequence and genetic diversity analysis of an under-domesticated orphan crop, white fonio (Digitaria exilis).</title>
        <authorList>
            <person name="Bennetzen J.L."/>
            <person name="Chen S."/>
            <person name="Ma X."/>
            <person name="Wang X."/>
            <person name="Yssel A.E.J."/>
            <person name="Chaluvadi S.R."/>
            <person name="Johnson M."/>
            <person name="Gangashetty P."/>
            <person name="Hamidou F."/>
            <person name="Sanogo M.D."/>
            <person name="Zwaenepoel A."/>
            <person name="Wallace J."/>
            <person name="Van De Peer Y."/>
            <person name="Van Deynze A."/>
        </authorList>
    </citation>
    <scope>NUCLEOTIDE SEQUENCE</scope>
    <source>
        <tissue evidence="3">Leaves</tissue>
    </source>
</reference>
<keyword evidence="2" id="KW-0472">Membrane</keyword>
<feature type="region of interest" description="Disordered" evidence="1">
    <location>
        <begin position="542"/>
        <end position="623"/>
    </location>
</feature>
<feature type="compositionally biased region" description="Polar residues" evidence="1">
    <location>
        <begin position="32"/>
        <end position="41"/>
    </location>
</feature>
<sequence>MAASPGIAGSPESSDTHSSPHPPSSPELHPTQENPPLTTVAPSEMANPDHATSVPPPPAEESTVEHSEADQLYPTPIDEVEPPLSHPPQQAAPSASSAFEASPTEKLAAPAPHPEEAALEVSHEVTASAPSPSSSPSPQIVGDSLQDAPQPSPLPCTPPATPAHTCTDSSSIEEIAMAYPYQEEAVRSSPMPESMDAYSRTPTAPLMASMESRPEGLLPQQQQQQPCPPSPEMAFTPCGSLEPVQTLPLQPCHPVECTDASPDATVDEVVEGKLEIAVSSLPVPEAGDGHKDITPLVLPALDIGSEEMLSQQQRQPPCPEMVPGRGENSKYAHPPQPPPLPESTRGWSNALTNEVSAVASEEATVALQFGAERSSQEPVQTPMTSRMEPEPCSPETAPPGFEDFKSQWMPLPPPIPPAESARNVVRVAASSPAGVMCDVATESLPALEAMGVEMDTPPGLLSPLKSGAEGRSQQPLLRSCSPLMEAAPCSPDMPPPGFENCKSSWLPLPTIPPVAETTYALLDVASANTVAFMEKASFVSTLESTDVETDTEQCRLSPLESGTASSLQGPLPRSPSPKMQSAPCSPDTSPPGFKKAIYVTSKEAPQSSSLEAPPSGSETGKSLPLEHTLVPSHVAEHTVCALGMVPSGSENVESSQLPQLPAVDLTLDETPDALVDAGTKTVTTEDACHPKPVTGGKEEANGSMLRPALENDGEDPLPQLEQYASPDIAPTSAEIAPTSFENSESSPQTSPCLAETDPSAQASATMLEIVKSDKTSLPRSPLQATGTDMESATLQHSPLKNEESSLAQSEQHPSSTCSCSPEVAPPGFKNLESSEQLPPPPPLSAKFGQYFSILLQTYICLLNWYNFVVIYLVRLSKAY</sequence>
<keyword evidence="2" id="KW-1133">Transmembrane helix</keyword>
<evidence type="ECO:0000256" key="2">
    <source>
        <dbReference type="SAM" id="Phobius"/>
    </source>
</evidence>
<feature type="region of interest" description="Disordered" evidence="1">
    <location>
        <begin position="737"/>
        <end position="821"/>
    </location>
</feature>
<feature type="region of interest" description="Disordered" evidence="1">
    <location>
        <begin position="371"/>
        <end position="397"/>
    </location>
</feature>
<gene>
    <name evidence="3" type="ORF">HU200_047550</name>
</gene>
<feature type="region of interest" description="Disordered" evidence="1">
    <location>
        <begin position="308"/>
        <end position="343"/>
    </location>
</feature>
<organism evidence="3 4">
    <name type="scientific">Digitaria exilis</name>
    <dbReference type="NCBI Taxonomy" id="1010633"/>
    <lineage>
        <taxon>Eukaryota</taxon>
        <taxon>Viridiplantae</taxon>
        <taxon>Streptophyta</taxon>
        <taxon>Embryophyta</taxon>
        <taxon>Tracheophyta</taxon>
        <taxon>Spermatophyta</taxon>
        <taxon>Magnoliopsida</taxon>
        <taxon>Liliopsida</taxon>
        <taxon>Poales</taxon>
        <taxon>Poaceae</taxon>
        <taxon>PACMAD clade</taxon>
        <taxon>Panicoideae</taxon>
        <taxon>Panicodae</taxon>
        <taxon>Paniceae</taxon>
        <taxon>Anthephorinae</taxon>
        <taxon>Digitaria</taxon>
    </lineage>
</organism>
<feature type="compositionally biased region" description="Polar residues" evidence="1">
    <location>
        <begin position="777"/>
        <end position="819"/>
    </location>
</feature>
<protein>
    <submittedName>
        <fullName evidence="3">Uncharacterized protein</fullName>
    </submittedName>
</protein>
<evidence type="ECO:0000256" key="1">
    <source>
        <dbReference type="SAM" id="MobiDB-lite"/>
    </source>
</evidence>
<dbReference type="AlphaFoldDB" id="A0A835B3M0"/>
<accession>A0A835B3M0</accession>
<feature type="compositionally biased region" description="Pro residues" evidence="1">
    <location>
        <begin position="150"/>
        <end position="161"/>
    </location>
</feature>
<name>A0A835B3M0_9POAL</name>
<evidence type="ECO:0000313" key="4">
    <source>
        <dbReference type="Proteomes" id="UP000636709"/>
    </source>
</evidence>
<comment type="caution">
    <text evidence="3">The sequence shown here is derived from an EMBL/GenBank/DDBJ whole genome shotgun (WGS) entry which is preliminary data.</text>
</comment>
<feature type="compositionally biased region" description="Polar residues" evidence="1">
    <location>
        <begin position="577"/>
        <end position="587"/>
    </location>
</feature>
<dbReference type="OrthoDB" id="509329at2759"/>
<feature type="region of interest" description="Disordered" evidence="1">
    <location>
        <begin position="681"/>
        <end position="721"/>
    </location>
</feature>
<dbReference type="Proteomes" id="UP000636709">
    <property type="component" value="Unassembled WGS sequence"/>
</dbReference>
<proteinExistence type="predicted"/>
<feature type="compositionally biased region" description="Low complexity" evidence="1">
    <location>
        <begin position="127"/>
        <end position="138"/>
    </location>
</feature>
<feature type="compositionally biased region" description="Low complexity" evidence="1">
    <location>
        <begin position="87"/>
        <end position="110"/>
    </location>
</feature>
<dbReference type="EMBL" id="JACEFO010002177">
    <property type="protein sequence ID" value="KAF8676046.1"/>
    <property type="molecule type" value="Genomic_DNA"/>
</dbReference>
<feature type="compositionally biased region" description="Low complexity" evidence="1">
    <location>
        <begin position="10"/>
        <end position="19"/>
    </location>
</feature>